<sequence length="689" mass="77803">MCMNCRLHLVFVMRRLSSASRASPALETLSQSKISPILPKSKPKDPHLASKEQLTTTSIKAPLKGNNTVHLPNSQLISQLNPVSTSNHHVALNEHNRANHRDYISQILSRNDWALLMNHEAKAKRIILGSQFIVSVLQNQENPLFALRFYIWVSNIDPLIAKNQSVKGALANILFRKGPVVMSVEFLKDVTSSGFRVGEDLLLGLAKYCDEIFGWLSFLGITPSTRLHNVVIDALVKSNSLDLAYLKFQQMSADNCKPDRFTYNILIHGFIEREPGLGRLTCDTLLCCLSTNSMAREAGSLLRKLGQRGYMPNSFTFNVTMTCLLRGLDLKETCEILDSFIQKGMKLDFSSYLLLIENLYKAGRGKDVDQYLNQMVKEGFVSRRFDEAKDMLTSMEENGCLPDSFTCNLLLNALVKHHRLEEALSIAKRCREKGITDNAPSGLPKCACIGNKLFGAAEVAARQADATILVMDLDQSVKAELRDRAGRLLLRHQQELVTRILQGACCVPVWSWMSYTTARHSLSQALFHFLFHPRFRCSSHQHQQAINHEKVHLVTGSQKQFDFTVTMTCLLNGLDLKETCEILDSFIRKGMRLDFCSYLLLIQNVYKAGRGMDVDWYLNQMVKEGLAYCESGRFDEAKDMLTSMEENGCFPDCFTCNLLLNALVKHYRLEEALSIAKRCREKGITVNSF</sequence>
<comment type="caution">
    <text evidence="4">The sequence shown here is derived from an EMBL/GenBank/DDBJ whole genome shotgun (WGS) entry which is preliminary data.</text>
</comment>
<keyword evidence="2" id="KW-0677">Repeat</keyword>
<dbReference type="OrthoDB" id="185373at2759"/>
<name>A0A9Q0IZL4_9ROSI</name>
<gene>
    <name evidence="4" type="ORF">Tsubulata_022393</name>
</gene>
<protein>
    <recommendedName>
        <fullName evidence="6">Pentacotripeptide-repeat region of PRORP domain-containing protein</fullName>
    </recommendedName>
</protein>
<dbReference type="InterPro" id="IPR002885">
    <property type="entry name" value="PPR_rpt"/>
</dbReference>
<dbReference type="EMBL" id="JAKUCV010007646">
    <property type="protein sequence ID" value="KAJ4822542.1"/>
    <property type="molecule type" value="Genomic_DNA"/>
</dbReference>
<reference evidence="4" key="2">
    <citation type="journal article" date="2023" name="Plants (Basel)">
        <title>Annotation of the Turnera subulata (Passifloraceae) Draft Genome Reveals the S-Locus Evolved after the Divergence of Turneroideae from Passifloroideae in a Stepwise Manner.</title>
        <authorList>
            <person name="Henning P.M."/>
            <person name="Roalson E.H."/>
            <person name="Mir W."/>
            <person name="McCubbin A.G."/>
            <person name="Shore J.S."/>
        </authorList>
    </citation>
    <scope>NUCLEOTIDE SEQUENCE</scope>
    <source>
        <strain evidence="4">F60SS</strain>
    </source>
</reference>
<organism evidence="4 5">
    <name type="scientific">Turnera subulata</name>
    <dbReference type="NCBI Taxonomy" id="218843"/>
    <lineage>
        <taxon>Eukaryota</taxon>
        <taxon>Viridiplantae</taxon>
        <taxon>Streptophyta</taxon>
        <taxon>Embryophyta</taxon>
        <taxon>Tracheophyta</taxon>
        <taxon>Spermatophyta</taxon>
        <taxon>Magnoliopsida</taxon>
        <taxon>eudicotyledons</taxon>
        <taxon>Gunneridae</taxon>
        <taxon>Pentapetalae</taxon>
        <taxon>rosids</taxon>
        <taxon>fabids</taxon>
        <taxon>Malpighiales</taxon>
        <taxon>Passifloraceae</taxon>
        <taxon>Turnera</taxon>
    </lineage>
</organism>
<evidence type="ECO:0000256" key="2">
    <source>
        <dbReference type="ARBA" id="ARBA00022737"/>
    </source>
</evidence>
<evidence type="ECO:0000256" key="3">
    <source>
        <dbReference type="PROSITE-ProRule" id="PRU00708"/>
    </source>
</evidence>
<dbReference type="Proteomes" id="UP001141552">
    <property type="component" value="Unassembled WGS sequence"/>
</dbReference>
<accession>A0A9Q0IZL4</accession>
<dbReference type="GO" id="GO:0003729">
    <property type="term" value="F:mRNA binding"/>
    <property type="evidence" value="ECO:0007669"/>
    <property type="project" value="TreeGrafter"/>
</dbReference>
<dbReference type="NCBIfam" id="TIGR00756">
    <property type="entry name" value="PPR"/>
    <property type="match status" value="3"/>
</dbReference>
<evidence type="ECO:0000313" key="4">
    <source>
        <dbReference type="EMBL" id="KAJ4822542.1"/>
    </source>
</evidence>
<dbReference type="PANTHER" id="PTHR47933:SF11">
    <property type="entry name" value="PENTATRICOPEPTIDE REPEAT-CONTAINING PROTEIN 2"/>
    <property type="match status" value="1"/>
</dbReference>
<dbReference type="AlphaFoldDB" id="A0A9Q0IZL4"/>
<dbReference type="InterPro" id="IPR011990">
    <property type="entry name" value="TPR-like_helical_dom_sf"/>
</dbReference>
<reference evidence="4" key="1">
    <citation type="submission" date="2022-02" db="EMBL/GenBank/DDBJ databases">
        <authorList>
            <person name="Henning P.M."/>
            <person name="McCubbin A.G."/>
            <person name="Shore J.S."/>
        </authorList>
    </citation>
    <scope>NUCLEOTIDE SEQUENCE</scope>
    <source>
        <strain evidence="4">F60SS</strain>
        <tissue evidence="4">Leaves</tissue>
    </source>
</reference>
<comment type="similarity">
    <text evidence="1">Belongs to the PPR family. P subfamily.</text>
</comment>
<feature type="repeat" description="PPR" evidence="3">
    <location>
        <begin position="403"/>
        <end position="437"/>
    </location>
</feature>
<evidence type="ECO:0000313" key="5">
    <source>
        <dbReference type="Proteomes" id="UP001141552"/>
    </source>
</evidence>
<evidence type="ECO:0000256" key="1">
    <source>
        <dbReference type="ARBA" id="ARBA00007626"/>
    </source>
</evidence>
<feature type="repeat" description="PPR" evidence="3">
    <location>
        <begin position="652"/>
        <end position="686"/>
    </location>
</feature>
<dbReference type="Pfam" id="PF01535">
    <property type="entry name" value="PPR"/>
    <property type="match status" value="2"/>
</dbReference>
<dbReference type="Pfam" id="PF13041">
    <property type="entry name" value="PPR_2"/>
    <property type="match status" value="2"/>
</dbReference>
<dbReference type="InterPro" id="IPR051240">
    <property type="entry name" value="Mito_RNA-Proc/Resp"/>
</dbReference>
<feature type="repeat" description="PPR" evidence="3">
    <location>
        <begin position="224"/>
        <end position="258"/>
    </location>
</feature>
<evidence type="ECO:0008006" key="6">
    <source>
        <dbReference type="Google" id="ProtNLM"/>
    </source>
</evidence>
<dbReference type="Gene3D" id="1.25.40.10">
    <property type="entry name" value="Tetratricopeptide repeat domain"/>
    <property type="match status" value="4"/>
</dbReference>
<proteinExistence type="inferred from homology"/>
<keyword evidence="5" id="KW-1185">Reference proteome</keyword>
<dbReference type="PANTHER" id="PTHR47933">
    <property type="entry name" value="PENTATRICOPEPTIDE REPEAT-CONTAINING PROTEIN 1, MITOCHONDRIAL"/>
    <property type="match status" value="1"/>
</dbReference>
<dbReference type="PROSITE" id="PS51375">
    <property type="entry name" value="PPR"/>
    <property type="match status" value="3"/>
</dbReference>